<organism evidence="3 4">
    <name type="scientific">Fusarium oxysporum f. sp. cubense</name>
    <dbReference type="NCBI Taxonomy" id="61366"/>
    <lineage>
        <taxon>Eukaryota</taxon>
        <taxon>Fungi</taxon>
        <taxon>Dikarya</taxon>
        <taxon>Ascomycota</taxon>
        <taxon>Pezizomycotina</taxon>
        <taxon>Sordariomycetes</taxon>
        <taxon>Hypocreomycetidae</taxon>
        <taxon>Hypocreales</taxon>
        <taxon>Nectriaceae</taxon>
        <taxon>Fusarium</taxon>
        <taxon>Fusarium oxysporum species complex</taxon>
    </lineage>
</organism>
<proteinExistence type="predicted"/>
<dbReference type="EMBL" id="SRMI01000005">
    <property type="protein sequence ID" value="TVY70762.1"/>
    <property type="molecule type" value="Genomic_DNA"/>
</dbReference>
<evidence type="ECO:0000313" key="3">
    <source>
        <dbReference type="EMBL" id="TVY70762.1"/>
    </source>
</evidence>
<evidence type="ECO:0000256" key="1">
    <source>
        <dbReference type="ARBA" id="ARBA00022741"/>
    </source>
</evidence>
<dbReference type="AlphaFoldDB" id="A0A559LBN4"/>
<protein>
    <submittedName>
        <fullName evidence="3">Heat shock 70 kDa protein 12A</fullName>
    </submittedName>
</protein>
<dbReference type="Pfam" id="PF00012">
    <property type="entry name" value="HSP70"/>
    <property type="match status" value="1"/>
</dbReference>
<keyword evidence="1" id="KW-0547">Nucleotide-binding</keyword>
<evidence type="ECO:0000313" key="4">
    <source>
        <dbReference type="Proteomes" id="UP000320707"/>
    </source>
</evidence>
<sequence length="594" mass="66826">MAFRFAPLSNSSSKRTYTIEDASAGLGATGLDNQDRVIIALDFGTTYSGVAYCFCNPSSKPDPLSILTYCVGLEGRTQPKVPTAILYDPHDSTKFKWGGQLTWRDDHVQGVKLLLDLKQTRPSYLPSSSAKREIRRLPKDVVDVVADFMKAMYSYALEKIGSKVPQNYLDLCEKSFVLSVPAVWSDKAKERTIQAAKKAGVYPVTLVKEPEAAALYTFMTQERALSPGDCFVVCDAGGGTVDLISYEVVSTEPTLDLAELVPGKGNMSGSLGLNKRFAEAVRDLIGDEEWFRLKKLDAWALAERQFDQEIKTSFTGDLDDDLIVNFPGARLEDNVDEGLERDSWFMSGETVHEIFEPLIADIVRLVNEQLHSIKNEKPDNPIKGIFLVGGFGSSQYLKSRIEEAKPDIQVIQPDDAWAAIVKGAALSRLSYTNVISTKATRHYGVSSWSIYEPAVDKDRPTSISLVTGRLRAERMTWYIIMGETLRRDRNERYPFHRYIPKSYSENDLRFRDELWMSETQVQPQHPTKDVKLNCILKSDLTTVDRSRFKEVVGIDGREWLKVQYDLVISTREAAMKFWLEFDGKEAGSILATYT</sequence>
<reference evidence="3 4" key="1">
    <citation type="journal article" date="2019" name="Microbiol. Resour. Announc.">
        <title>High-quality draft genome sequence of Fusarium oxysporum f. sp. cubense strain 160527, a causal agent of Panama disease.</title>
        <authorList>
            <person name="Asai S."/>
            <person name="Ayukawa Y."/>
            <person name="Gan P."/>
            <person name="Masuda S."/>
            <person name="Komatsu K."/>
            <person name="Shirasu K."/>
            <person name="Arie T."/>
        </authorList>
    </citation>
    <scope>NUCLEOTIDE SEQUENCE [LARGE SCALE GENOMIC DNA]</scope>
    <source>
        <strain evidence="3 4">160527</strain>
    </source>
</reference>
<gene>
    <name evidence="3" type="primary">HSPA12A-2</name>
    <name evidence="3" type="ORF">Focb16_v001892</name>
</gene>
<evidence type="ECO:0000256" key="2">
    <source>
        <dbReference type="ARBA" id="ARBA00022840"/>
    </source>
</evidence>
<comment type="caution">
    <text evidence="3">The sequence shown here is derived from an EMBL/GenBank/DDBJ whole genome shotgun (WGS) entry which is preliminary data.</text>
</comment>
<dbReference type="CDD" id="cd10170">
    <property type="entry name" value="ASKHA_NBD_HSP70"/>
    <property type="match status" value="1"/>
</dbReference>
<accession>A0A559LBN4</accession>
<keyword evidence="2" id="KW-0067">ATP-binding</keyword>
<dbReference type="Gene3D" id="3.30.420.40">
    <property type="match status" value="2"/>
</dbReference>
<name>A0A559LBN4_FUSOC</name>
<dbReference type="Proteomes" id="UP000320707">
    <property type="component" value="Unassembled WGS sequence"/>
</dbReference>
<dbReference type="InterPro" id="IPR013126">
    <property type="entry name" value="Hsp_70_fam"/>
</dbReference>
<dbReference type="GO" id="GO:0005524">
    <property type="term" value="F:ATP binding"/>
    <property type="evidence" value="ECO:0007669"/>
    <property type="project" value="UniProtKB-KW"/>
</dbReference>
<dbReference type="SUPFAM" id="SSF53067">
    <property type="entry name" value="Actin-like ATPase domain"/>
    <property type="match status" value="2"/>
</dbReference>
<dbReference type="InterPro" id="IPR043129">
    <property type="entry name" value="ATPase_NBD"/>
</dbReference>
<dbReference type="Gene3D" id="3.90.640.10">
    <property type="entry name" value="Actin, Chain A, domain 4"/>
    <property type="match status" value="1"/>
</dbReference>
<keyword evidence="3" id="KW-0346">Stress response</keyword>
<dbReference type="PANTHER" id="PTHR14187:SF82">
    <property type="entry name" value="FAMILY CHAPERONE, PUTATIVE (AFU_ORTHOLOGUE AFUA_7G08575)-RELATED"/>
    <property type="match status" value="1"/>
</dbReference>
<dbReference type="GO" id="GO:0140662">
    <property type="term" value="F:ATP-dependent protein folding chaperone"/>
    <property type="evidence" value="ECO:0007669"/>
    <property type="project" value="InterPro"/>
</dbReference>
<dbReference type="PANTHER" id="PTHR14187">
    <property type="entry name" value="ALPHA KINASE/ELONGATION FACTOR 2 KINASE"/>
    <property type="match status" value="1"/>
</dbReference>